<reference evidence="2" key="1">
    <citation type="submission" date="2017-12" db="EMBL/GenBank/DDBJ databases">
        <title>A Chromosome-level Assembly Reveals the Nd-1 Genome Structure and Gene Set.</title>
        <authorList>
            <person name="Pucker B."/>
            <person name="Holtgraewe D."/>
            <person name="Weisshaar B."/>
        </authorList>
    </citation>
    <scope>NUCLEOTIDE SEQUENCE</scope>
</reference>
<sequence>MGSLKLSTVVVTALVVCLSILLISPTEAVEGKLEVCDNMQIDLCLWWTLPLWWVDFKKICDEKCQSRNTPGARYYYYDGFCTPRVSPVNPMYPDLHGDCNCCVREIKRASS</sequence>
<keyword evidence="1" id="KW-0732">Signal</keyword>
<protein>
    <submittedName>
        <fullName evidence="2">Defensin-like protein</fullName>
    </submittedName>
</protein>
<feature type="signal peptide" evidence="1">
    <location>
        <begin position="1"/>
        <end position="28"/>
    </location>
</feature>
<evidence type="ECO:0000313" key="2">
    <source>
        <dbReference type="EMBL" id="AYN61083.1"/>
    </source>
</evidence>
<name>A0A3G2KPA7_ARATH</name>
<feature type="chain" id="PRO_5018220186" evidence="1">
    <location>
        <begin position="29"/>
        <end position="111"/>
    </location>
</feature>
<gene>
    <name evidence="2" type="ORF">At4g22214a</name>
</gene>
<organism evidence="2">
    <name type="scientific">Arabidopsis thaliana</name>
    <name type="common">Mouse-ear cress</name>
    <dbReference type="NCBI Taxonomy" id="3702"/>
    <lineage>
        <taxon>Eukaryota</taxon>
        <taxon>Viridiplantae</taxon>
        <taxon>Streptophyta</taxon>
        <taxon>Embryophyta</taxon>
        <taxon>Tracheophyta</taxon>
        <taxon>Spermatophyta</taxon>
        <taxon>Magnoliopsida</taxon>
        <taxon>eudicotyledons</taxon>
        <taxon>Gunneridae</taxon>
        <taxon>Pentapetalae</taxon>
        <taxon>rosids</taxon>
        <taxon>malvids</taxon>
        <taxon>Brassicales</taxon>
        <taxon>Brassicaceae</taxon>
        <taxon>Camelineae</taxon>
        <taxon>Arabidopsis</taxon>
    </lineage>
</organism>
<dbReference type="AlphaFoldDB" id="A0A3G2KPA7"/>
<evidence type="ECO:0000256" key="1">
    <source>
        <dbReference type="SAM" id="SignalP"/>
    </source>
</evidence>
<dbReference type="EMBL" id="MG720229">
    <property type="protein sequence ID" value="AYN61083.1"/>
    <property type="molecule type" value="Genomic_DNA"/>
</dbReference>
<proteinExistence type="predicted"/>
<accession>A0A3G2KPA7</accession>
<dbReference type="ExpressionAtlas" id="A0A3G2KPA7">
    <property type="expression patterns" value="baseline and differential"/>
</dbReference>